<gene>
    <name evidence="1" type="ORF">THSYN_06730</name>
</gene>
<dbReference type="AlphaFoldDB" id="A0A2K8U551"/>
<dbReference type="InterPro" id="IPR039498">
    <property type="entry name" value="NTP_transf_5"/>
</dbReference>
<organism evidence="1 2">
    <name type="scientific">Candidatus Thiodictyon syntrophicum</name>
    <dbReference type="NCBI Taxonomy" id="1166950"/>
    <lineage>
        <taxon>Bacteria</taxon>
        <taxon>Pseudomonadati</taxon>
        <taxon>Pseudomonadota</taxon>
        <taxon>Gammaproteobacteria</taxon>
        <taxon>Chromatiales</taxon>
        <taxon>Chromatiaceae</taxon>
        <taxon>Thiodictyon</taxon>
    </lineage>
</organism>
<dbReference type="Pfam" id="PF14907">
    <property type="entry name" value="NTP_transf_5"/>
    <property type="match status" value="1"/>
</dbReference>
<dbReference type="KEGG" id="tsy:THSYN_06730"/>
<sequence length="465" mass="52417">MRRHLRCGIAGRRSYRLVRARAGTGDALGASGRGGITSPYSRCQHHVTNPTSAGRLPARAPGHLGTSSHCRRWSGADGAMNDYLAHPDRLWPSNEQRLLLRAALLDGEEAVAAFQLWHHGIDLEAEFGRSAMRLLPLVCANLLRLGVNDPLLGRLKGVYRLTWCENQRLFHKMQPVLAYLRRGGVDLLLLKGAPLVVSYYRSHALRPMTDVDLAVRPEQLGRALGLLAELGWHGIKSAPTPDDLRYGHALLCTDGFGGELDLHYHFLRDCLTAAADRWFWSAAEPVDFLGVDALQLEPTALLFHTILHGVRWNEETPIRWIPDALSVIRERGDVIDWERLIDFAAAQELTHRLALGLTYLGRNFGLNLPAPVWSRLQRCRSGLRERIVNTAVLGNYSRWYRHPLTKQWMIFADYCGGTKACGPLDFTVGFSHYLRYRWQLRGRSEILPAVWRGLRRRLSGTGRTS</sequence>
<evidence type="ECO:0000313" key="2">
    <source>
        <dbReference type="Proteomes" id="UP000232638"/>
    </source>
</evidence>
<evidence type="ECO:0000313" key="1">
    <source>
        <dbReference type="EMBL" id="AUB80675.1"/>
    </source>
</evidence>
<name>A0A2K8U551_9GAMM</name>
<accession>A0A2K8U551</accession>
<proteinExistence type="predicted"/>
<keyword evidence="2" id="KW-1185">Reference proteome</keyword>
<dbReference type="EMBL" id="CP020370">
    <property type="protein sequence ID" value="AUB80675.1"/>
    <property type="molecule type" value="Genomic_DNA"/>
</dbReference>
<protein>
    <recommendedName>
        <fullName evidence="3">Nucleotidyltransferase family protein</fullName>
    </recommendedName>
</protein>
<evidence type="ECO:0008006" key="3">
    <source>
        <dbReference type="Google" id="ProtNLM"/>
    </source>
</evidence>
<dbReference type="Proteomes" id="UP000232638">
    <property type="component" value="Chromosome"/>
</dbReference>
<reference evidence="1 2" key="1">
    <citation type="submission" date="2017-03" db="EMBL/GenBank/DDBJ databases">
        <title>Complete genome sequence of Candidatus 'Thiodictyon syntrophicum' sp. nov. strain Cad16T, a photolithoautotroph purple sulfur bacterium isolated from an alpine meromictic lake.</title>
        <authorList>
            <person name="Luedin S.M."/>
            <person name="Pothier J.F."/>
            <person name="Danza F."/>
            <person name="Storelli N."/>
            <person name="Wittwer M."/>
            <person name="Tonolla M."/>
        </authorList>
    </citation>
    <scope>NUCLEOTIDE SEQUENCE [LARGE SCALE GENOMIC DNA]</scope>
    <source>
        <strain evidence="1 2">Cad16T</strain>
    </source>
</reference>